<name>A0A7R7XQ81_9EURO</name>
<dbReference type="EMBL" id="AP024447">
    <property type="protein sequence ID" value="BCS25640.1"/>
    <property type="molecule type" value="Genomic_DNA"/>
</dbReference>
<evidence type="ECO:0000313" key="2">
    <source>
        <dbReference type="EMBL" id="BCS25640.1"/>
    </source>
</evidence>
<protein>
    <recommendedName>
        <fullName evidence="1">DUF7730 domain-containing protein</fullName>
    </recommendedName>
</protein>
<gene>
    <name evidence="2" type="ORF">APUU_50351A</name>
</gene>
<dbReference type="PANTHER" id="PTHR38790">
    <property type="entry name" value="2EXR DOMAIN-CONTAINING PROTEIN-RELATED"/>
    <property type="match status" value="1"/>
</dbReference>
<reference evidence="2" key="1">
    <citation type="submission" date="2021-01" db="EMBL/GenBank/DDBJ databases">
        <authorList>
            <consortium name="Aspergillus puulaauensis MK2 genome sequencing consortium"/>
            <person name="Kazuki M."/>
            <person name="Futagami T."/>
        </authorList>
    </citation>
    <scope>NUCLEOTIDE SEQUENCE</scope>
    <source>
        <strain evidence="2">MK2</strain>
    </source>
</reference>
<dbReference type="OrthoDB" id="515692at2759"/>
<dbReference type="KEGG" id="apuu:APUU_50351A"/>
<accession>A0A7R7XQ81</accession>
<dbReference type="InterPro" id="IPR056632">
    <property type="entry name" value="DUF7730"/>
</dbReference>
<dbReference type="GeneID" id="64975645"/>
<evidence type="ECO:0000313" key="3">
    <source>
        <dbReference type="Proteomes" id="UP000654913"/>
    </source>
</evidence>
<proteinExistence type="predicted"/>
<reference evidence="2" key="2">
    <citation type="submission" date="2021-02" db="EMBL/GenBank/DDBJ databases">
        <title>Aspergillus puulaauensis MK2 genome sequence.</title>
        <authorList>
            <person name="Futagami T."/>
            <person name="Mori K."/>
            <person name="Kadooka C."/>
            <person name="Tanaka T."/>
        </authorList>
    </citation>
    <scope>NUCLEOTIDE SEQUENCE</scope>
    <source>
        <strain evidence="2">MK2</strain>
    </source>
</reference>
<dbReference type="RefSeq" id="XP_041557834.1">
    <property type="nucleotide sequence ID" value="XM_041705338.1"/>
</dbReference>
<dbReference type="Proteomes" id="UP000654913">
    <property type="component" value="Chromosome 5"/>
</dbReference>
<keyword evidence="3" id="KW-1185">Reference proteome</keyword>
<evidence type="ECO:0000259" key="1">
    <source>
        <dbReference type="Pfam" id="PF24864"/>
    </source>
</evidence>
<feature type="domain" description="DUF7730" evidence="1">
    <location>
        <begin position="67"/>
        <end position="272"/>
    </location>
</feature>
<dbReference type="AlphaFoldDB" id="A0A7R7XQ81"/>
<sequence length="414" mass="45453">MRHFDAWILRDPYSIFHYYSTGHRWKETVRDLIQARKICAPLSLSLDSNALSTSSPPIDPHARSMIPQSTCALLTKLPLEIRLMIYEYAFGDQVVHLVQVKDKIRHVRCTNTTSSLDKNRRCCPVTPARWRANDLATSAASSPTDNASSTSATSNSMLYPHTHPSLPSQLSNSSVALLRTCRAIYAEASSILYKNSAFDVDDLTTFIAFSLSISADHLHAIKKLTVQWMPVWQPMAGEEHKSSIYSHTHNDWLWVLFWNRVAALNGLEDLALIVDLGSFAGTPAGAPAAAGNGAGAGAGGVIGGNRLRLSIAEPWVAPLLCVRGLRSFELGITAKCDAVAKEVLEGDLVRDAVMLRDHLRMVMCSKRGEALPSLPGVQDLSVQLELLRRCAVETEDMERGVQRGMRPRLAITAA</sequence>
<organism evidence="2 3">
    <name type="scientific">Aspergillus puulaauensis</name>
    <dbReference type="NCBI Taxonomy" id="1220207"/>
    <lineage>
        <taxon>Eukaryota</taxon>
        <taxon>Fungi</taxon>
        <taxon>Dikarya</taxon>
        <taxon>Ascomycota</taxon>
        <taxon>Pezizomycotina</taxon>
        <taxon>Eurotiomycetes</taxon>
        <taxon>Eurotiomycetidae</taxon>
        <taxon>Eurotiales</taxon>
        <taxon>Aspergillaceae</taxon>
        <taxon>Aspergillus</taxon>
    </lineage>
</organism>
<dbReference type="PANTHER" id="PTHR38790:SF4">
    <property type="entry name" value="2EXR DOMAIN-CONTAINING PROTEIN"/>
    <property type="match status" value="1"/>
</dbReference>
<dbReference type="Pfam" id="PF24864">
    <property type="entry name" value="DUF7730"/>
    <property type="match status" value="1"/>
</dbReference>